<dbReference type="RefSeq" id="XP_033350732.1">
    <property type="nucleotide sequence ID" value="XM_033494841.1"/>
</dbReference>
<feature type="signal peptide" evidence="2">
    <location>
        <begin position="1"/>
        <end position="23"/>
    </location>
</feature>
<name>A0A6J3KCC8_9HYME</name>
<feature type="compositionally biased region" description="Polar residues" evidence="1">
    <location>
        <begin position="134"/>
        <end position="148"/>
    </location>
</feature>
<keyword evidence="3" id="KW-1185">Reference proteome</keyword>
<accession>A0A6J3KCC8</accession>
<feature type="region of interest" description="Disordered" evidence="1">
    <location>
        <begin position="59"/>
        <end position="116"/>
    </location>
</feature>
<feature type="compositionally biased region" description="Polar residues" evidence="1">
    <location>
        <begin position="84"/>
        <end position="103"/>
    </location>
</feature>
<dbReference type="KEGG" id="bvk:117234023"/>
<proteinExistence type="predicted"/>
<reference evidence="4" key="1">
    <citation type="submission" date="2025-08" db="UniProtKB">
        <authorList>
            <consortium name="RefSeq"/>
        </authorList>
    </citation>
    <scope>IDENTIFICATION</scope>
    <source>
        <tissue evidence="4">Muscle</tissue>
    </source>
</reference>
<evidence type="ECO:0000256" key="2">
    <source>
        <dbReference type="SAM" id="SignalP"/>
    </source>
</evidence>
<dbReference type="GeneID" id="117234023"/>
<feature type="region of interest" description="Disordered" evidence="1">
    <location>
        <begin position="290"/>
        <end position="312"/>
    </location>
</feature>
<evidence type="ECO:0000313" key="4">
    <source>
        <dbReference type="RefSeq" id="XP_033350732.1"/>
    </source>
</evidence>
<evidence type="ECO:0000256" key="1">
    <source>
        <dbReference type="SAM" id="MobiDB-lite"/>
    </source>
</evidence>
<feature type="chain" id="PRO_5026878433" evidence="2">
    <location>
        <begin position="24"/>
        <end position="962"/>
    </location>
</feature>
<feature type="region of interest" description="Disordered" evidence="1">
    <location>
        <begin position="841"/>
        <end position="862"/>
    </location>
</feature>
<feature type="compositionally biased region" description="Basic and acidic residues" evidence="1">
    <location>
        <begin position="104"/>
        <end position="116"/>
    </location>
</feature>
<protein>
    <submittedName>
        <fullName evidence="4">Uncharacterized protein LOC117234023</fullName>
    </submittedName>
</protein>
<dbReference type="AlphaFoldDB" id="A0A6J3KCC8"/>
<dbReference type="Proteomes" id="UP000504631">
    <property type="component" value="Unplaced"/>
</dbReference>
<gene>
    <name evidence="4" type="primary">LOC117234023</name>
</gene>
<keyword evidence="2" id="KW-0732">Signal</keyword>
<feature type="compositionally biased region" description="Basic and acidic residues" evidence="1">
    <location>
        <begin position="841"/>
        <end position="851"/>
    </location>
</feature>
<evidence type="ECO:0000313" key="3">
    <source>
        <dbReference type="Proteomes" id="UP000504631"/>
    </source>
</evidence>
<organism evidence="3 4">
    <name type="scientific">Bombus vosnesenskii</name>
    <dbReference type="NCBI Taxonomy" id="207650"/>
    <lineage>
        <taxon>Eukaryota</taxon>
        <taxon>Metazoa</taxon>
        <taxon>Ecdysozoa</taxon>
        <taxon>Arthropoda</taxon>
        <taxon>Hexapoda</taxon>
        <taxon>Insecta</taxon>
        <taxon>Pterygota</taxon>
        <taxon>Neoptera</taxon>
        <taxon>Endopterygota</taxon>
        <taxon>Hymenoptera</taxon>
        <taxon>Apocrita</taxon>
        <taxon>Aculeata</taxon>
        <taxon>Apoidea</taxon>
        <taxon>Anthophila</taxon>
        <taxon>Apidae</taxon>
        <taxon>Bombus</taxon>
        <taxon>Pyrobombus</taxon>
    </lineage>
</organism>
<feature type="region of interest" description="Disordered" evidence="1">
    <location>
        <begin position="128"/>
        <end position="148"/>
    </location>
</feature>
<sequence length="962" mass="108449">MDRFKVTFILALMTLVIIHISTADLPKPSYARTMLKVSRSLPGETEELKVRTSEGNVATLIVKRRDKSYPEQQTANEPAKTLQDPENPNPRLTNENATSSDVSESIKTEPKTKEDIRRLEEAQIQQLRAKLSDSDSQSGFSKLENVSTNEETNIGEKIRPVREQNIDYGSWTPLGTDGRAVQLQESTTEEYLSWKPLQSDLKTTTEERTNYARFDPAFPAGGLLLPRHFQDRSERKLQLADQSEEKTRYTFLPHQIRSSRTNIGANASKNRDGKNVPPEVIVRSEINVKSNPKRSPMTLDRDGTPVIHGKRVPDEPIDKIQTWRNARVINNKLIHDATSTDNLETSSSFYPAENAVERQRFERFFKNVNRRYGKDYEEEGRNVFFEWDPKNYKNEALKAEVYEARTDNYRSNSHKRMLHPDGVSIYPVSQLYTPESQKIAPVALKPGARAPVLQYAHPELGVQPAKILKNEKRRPDNFPENQYSFTEQRQKKKYVLNDKNIVDTYTTKNYYPNQHFYGLKRPNDAPFWVKISENLKNQFSNGVEKVSQFTRPVIDPLVEATHKISQNLGLSNGKEAEDKVGTVASGSSILIPALGLVASGAALGIGAVAVGRYLDVDVLKRSNEALGSEVEYQRALDASQLATQPLLREADRQNNGGDSEQVDKYSGTVYFLENVTPNEELKVDRDGGNSNNRNGVLLIVKGNGKVENQETKPEMEENKQATGYSRRKRSLDYLDIFQAEGNLKNLIRNKRLQRKGPDSISEIVEIDLPSREGSIDVTEFLIPNRKANDRSNSKKNNEDSAILIIEDGSTPLDFLQKNLANDVSDKNDLVSLERVVEGSVSDEKGSVDGRGERRRRRSIESDQELEDALQNLENAEVAEVAHIDGDWTNTPCAKRIFCDAMIERGADAVILMEKKMAGLLGLIQPGAAVQVSSHFQQVMDAVRRHDCSSFLCPQARPGNVFF</sequence>